<gene>
    <name evidence="3" type="ORF">AVDCRST_MAG63-3570</name>
</gene>
<protein>
    <submittedName>
        <fullName evidence="3">Uncharacterized protein</fullName>
    </submittedName>
</protein>
<evidence type="ECO:0000256" key="1">
    <source>
        <dbReference type="SAM" id="MobiDB-lite"/>
    </source>
</evidence>
<keyword evidence="2" id="KW-1133">Transmembrane helix</keyword>
<organism evidence="3">
    <name type="scientific">uncultured Armatimonadetes bacterium</name>
    <dbReference type="NCBI Taxonomy" id="157466"/>
    <lineage>
        <taxon>Bacteria</taxon>
        <taxon>Bacillati</taxon>
        <taxon>Armatimonadota</taxon>
        <taxon>environmental samples</taxon>
    </lineage>
</organism>
<name>A0A6J4JI74_9BACT</name>
<sequence length="100" mass="10883">MASIDDSLNKGSTETAPGRAGRAEEGQHPVADPDDPQPPPPLPPPGSAEAPPGRERGRKRKRSPLGRPSGEDTWAKFGWVNAFCWLLLLVLGALYLLFWR</sequence>
<reference evidence="3" key="1">
    <citation type="submission" date="2020-02" db="EMBL/GenBank/DDBJ databases">
        <authorList>
            <person name="Meier V. D."/>
        </authorList>
    </citation>
    <scope>NUCLEOTIDE SEQUENCE</scope>
    <source>
        <strain evidence="3">AVDCRST_MAG63</strain>
    </source>
</reference>
<dbReference type="AlphaFoldDB" id="A0A6J4JI74"/>
<proteinExistence type="predicted"/>
<dbReference type="EMBL" id="CADCTO010000472">
    <property type="protein sequence ID" value="CAA9280849.1"/>
    <property type="molecule type" value="Genomic_DNA"/>
</dbReference>
<evidence type="ECO:0000313" key="3">
    <source>
        <dbReference type="EMBL" id="CAA9280849.1"/>
    </source>
</evidence>
<evidence type="ECO:0000256" key="2">
    <source>
        <dbReference type="SAM" id="Phobius"/>
    </source>
</evidence>
<feature type="compositionally biased region" description="Pro residues" evidence="1">
    <location>
        <begin position="36"/>
        <end position="46"/>
    </location>
</feature>
<accession>A0A6J4JI74</accession>
<keyword evidence="2" id="KW-0812">Transmembrane</keyword>
<keyword evidence="2" id="KW-0472">Membrane</keyword>
<feature type="transmembrane region" description="Helical" evidence="2">
    <location>
        <begin position="77"/>
        <end position="98"/>
    </location>
</feature>
<feature type="region of interest" description="Disordered" evidence="1">
    <location>
        <begin position="1"/>
        <end position="73"/>
    </location>
</feature>